<accession>A0A538SR11</accession>
<evidence type="ECO:0008006" key="5">
    <source>
        <dbReference type="Google" id="ProtNLM"/>
    </source>
</evidence>
<keyword evidence="2" id="KW-1133">Transmembrane helix</keyword>
<dbReference type="InterPro" id="IPR011989">
    <property type="entry name" value="ARM-like"/>
</dbReference>
<dbReference type="AlphaFoldDB" id="A0A538SR11"/>
<reference evidence="3 4" key="1">
    <citation type="journal article" date="2019" name="Nat. Microbiol.">
        <title>Mediterranean grassland soil C-N compound turnover is dependent on rainfall and depth, and is mediated by genomically divergent microorganisms.</title>
        <authorList>
            <person name="Diamond S."/>
            <person name="Andeer P.F."/>
            <person name="Li Z."/>
            <person name="Crits-Christoph A."/>
            <person name="Burstein D."/>
            <person name="Anantharaman K."/>
            <person name="Lane K.R."/>
            <person name="Thomas B.C."/>
            <person name="Pan C."/>
            <person name="Northen T.R."/>
            <person name="Banfield J.F."/>
        </authorList>
    </citation>
    <scope>NUCLEOTIDE SEQUENCE [LARGE SCALE GENOMIC DNA]</scope>
    <source>
        <strain evidence="3">WS_3</strain>
    </source>
</reference>
<dbReference type="Pfam" id="PF02985">
    <property type="entry name" value="HEAT"/>
    <property type="match status" value="1"/>
</dbReference>
<feature type="transmembrane region" description="Helical" evidence="2">
    <location>
        <begin position="62"/>
        <end position="84"/>
    </location>
</feature>
<dbReference type="InterPro" id="IPR000357">
    <property type="entry name" value="HEAT"/>
</dbReference>
<evidence type="ECO:0000313" key="3">
    <source>
        <dbReference type="EMBL" id="TMQ53811.1"/>
    </source>
</evidence>
<evidence type="ECO:0000313" key="4">
    <source>
        <dbReference type="Proteomes" id="UP000320184"/>
    </source>
</evidence>
<proteinExistence type="predicted"/>
<keyword evidence="2" id="KW-0472">Membrane</keyword>
<feature type="transmembrane region" description="Helical" evidence="2">
    <location>
        <begin position="21"/>
        <end position="42"/>
    </location>
</feature>
<gene>
    <name evidence="3" type="ORF">E6K73_00770</name>
</gene>
<evidence type="ECO:0000256" key="2">
    <source>
        <dbReference type="SAM" id="Phobius"/>
    </source>
</evidence>
<name>A0A538SR11_UNCEI</name>
<organism evidence="3 4">
    <name type="scientific">Eiseniibacteriota bacterium</name>
    <dbReference type="NCBI Taxonomy" id="2212470"/>
    <lineage>
        <taxon>Bacteria</taxon>
        <taxon>Candidatus Eiseniibacteriota</taxon>
    </lineage>
</organism>
<dbReference type="InterPro" id="IPR016024">
    <property type="entry name" value="ARM-type_fold"/>
</dbReference>
<dbReference type="Proteomes" id="UP000320184">
    <property type="component" value="Unassembled WGS sequence"/>
</dbReference>
<dbReference type="Gene3D" id="1.25.10.10">
    <property type="entry name" value="Leucine-rich Repeat Variant"/>
    <property type="match status" value="1"/>
</dbReference>
<sequence length="293" mass="31285">MRRAAERHVEGSLAADFGSRLLGVVIAGGLSGGLACVAVGFLLEAIGRVSGFAGSGEGFRRFLAGGGWLWLPLWGAALGALRAVPWGPVRGLRLAAVALAVALAALPLIERPRVTDRPRTERLATARDKARAILRWSYRSPAGVESVLGLSRDPDPQVREQAILALGENLIVSDIEHSSPVHPSRFRDHPLRDRLRRRLSEALAADPVESVRAQAARALWKAPSTFGREPAAAETLAAILDRALEPRALERLTWLALDGAAGPRHPALERAAARFAAATADPELRRAARAAAR</sequence>
<evidence type="ECO:0000256" key="1">
    <source>
        <dbReference type="ARBA" id="ARBA00022737"/>
    </source>
</evidence>
<protein>
    <recommendedName>
        <fullName evidence="5">HEAT repeat domain-containing protein</fullName>
    </recommendedName>
</protein>
<dbReference type="SUPFAM" id="SSF48371">
    <property type="entry name" value="ARM repeat"/>
    <property type="match status" value="1"/>
</dbReference>
<keyword evidence="1" id="KW-0677">Repeat</keyword>
<keyword evidence="2" id="KW-0812">Transmembrane</keyword>
<comment type="caution">
    <text evidence="3">The sequence shown here is derived from an EMBL/GenBank/DDBJ whole genome shotgun (WGS) entry which is preliminary data.</text>
</comment>
<feature type="transmembrane region" description="Helical" evidence="2">
    <location>
        <begin position="91"/>
        <end position="109"/>
    </location>
</feature>
<dbReference type="EMBL" id="VBOT01000008">
    <property type="protein sequence ID" value="TMQ53811.1"/>
    <property type="molecule type" value="Genomic_DNA"/>
</dbReference>